<feature type="region of interest" description="Disordered" evidence="1">
    <location>
        <begin position="55"/>
        <end position="132"/>
    </location>
</feature>
<dbReference type="AlphaFoldDB" id="A0A9N9Z7K1"/>
<accession>A0A9N9Z7K1</accession>
<evidence type="ECO:0000256" key="1">
    <source>
        <dbReference type="SAM" id="MobiDB-lite"/>
    </source>
</evidence>
<name>A0A9N9Z7K1_9HYPO</name>
<sequence length="159" mass="17869">MPSNPIMTATGERRQWTNYGKYPMVEAGNILHKTEAPTMMITWIRTGKNVTHKFQQEVARKRSWDGDAPVATEHDKGKTAPGDMDKRGKEKDNKDEGKDSLRKTSLPSPEKPEATCTYRYGGHKHLTQQGRRGISDNLQPCLVSAACSTPERGTSQDYY</sequence>
<feature type="compositionally biased region" description="Basic and acidic residues" evidence="1">
    <location>
        <begin position="72"/>
        <end position="102"/>
    </location>
</feature>
<protein>
    <submittedName>
        <fullName evidence="2">Uncharacterized protein</fullName>
    </submittedName>
</protein>
<keyword evidence="3" id="KW-1185">Reference proteome</keyword>
<feature type="compositionally biased region" description="Basic and acidic residues" evidence="1">
    <location>
        <begin position="55"/>
        <end position="65"/>
    </location>
</feature>
<evidence type="ECO:0000313" key="2">
    <source>
        <dbReference type="EMBL" id="CAH0050524.1"/>
    </source>
</evidence>
<organism evidence="2 3">
    <name type="scientific">Clonostachys solani</name>
    <dbReference type="NCBI Taxonomy" id="160281"/>
    <lineage>
        <taxon>Eukaryota</taxon>
        <taxon>Fungi</taxon>
        <taxon>Dikarya</taxon>
        <taxon>Ascomycota</taxon>
        <taxon>Pezizomycotina</taxon>
        <taxon>Sordariomycetes</taxon>
        <taxon>Hypocreomycetidae</taxon>
        <taxon>Hypocreales</taxon>
        <taxon>Bionectriaceae</taxon>
        <taxon>Clonostachys</taxon>
    </lineage>
</organism>
<comment type="caution">
    <text evidence="2">The sequence shown here is derived from an EMBL/GenBank/DDBJ whole genome shotgun (WGS) entry which is preliminary data.</text>
</comment>
<dbReference type="Proteomes" id="UP000775872">
    <property type="component" value="Unassembled WGS sequence"/>
</dbReference>
<reference evidence="2 3" key="2">
    <citation type="submission" date="2021-10" db="EMBL/GenBank/DDBJ databases">
        <authorList>
            <person name="Piombo E."/>
        </authorList>
    </citation>
    <scope>NUCLEOTIDE SEQUENCE [LARGE SCALE GENOMIC DNA]</scope>
</reference>
<reference evidence="3" key="1">
    <citation type="submission" date="2019-06" db="EMBL/GenBank/DDBJ databases">
        <authorList>
            <person name="Broberg M."/>
        </authorList>
    </citation>
    <scope>NUCLEOTIDE SEQUENCE [LARGE SCALE GENOMIC DNA]</scope>
</reference>
<dbReference type="EMBL" id="CABFOC020000035">
    <property type="protein sequence ID" value="CAH0050524.1"/>
    <property type="molecule type" value="Genomic_DNA"/>
</dbReference>
<gene>
    <name evidence="2" type="ORF">CSOL1703_00002497</name>
</gene>
<proteinExistence type="predicted"/>
<evidence type="ECO:0000313" key="3">
    <source>
        <dbReference type="Proteomes" id="UP000775872"/>
    </source>
</evidence>